<dbReference type="PANTHER" id="PTHR30292:SF0">
    <property type="entry name" value="5-OXOPROLINASE SUBUNIT A"/>
    <property type="match status" value="1"/>
</dbReference>
<comment type="function">
    <text evidence="1">Catalyzes the cleavage of 5-oxoproline to form L-glutamate coupled to the hydrolysis of ATP to ADP and inorganic phosphate.</text>
</comment>
<dbReference type="InterPro" id="IPR011330">
    <property type="entry name" value="Glyco_hydro/deAcase_b/a-brl"/>
</dbReference>
<organism evidence="2 3">
    <name type="scientific">Pseudoclavibacter terrae</name>
    <dbReference type="NCBI Taxonomy" id="1530195"/>
    <lineage>
        <taxon>Bacteria</taxon>
        <taxon>Bacillati</taxon>
        <taxon>Actinomycetota</taxon>
        <taxon>Actinomycetes</taxon>
        <taxon>Micrococcales</taxon>
        <taxon>Microbacteriaceae</taxon>
        <taxon>Pseudoclavibacter</taxon>
    </lineage>
</organism>
<dbReference type="GO" id="GO:0005975">
    <property type="term" value="P:carbohydrate metabolic process"/>
    <property type="evidence" value="ECO:0007669"/>
    <property type="project" value="InterPro"/>
</dbReference>
<comment type="similarity">
    <text evidence="1">Belongs to the LamB/PxpA family.</text>
</comment>
<proteinExistence type="inferred from homology"/>
<keyword evidence="1" id="KW-0067">ATP-binding</keyword>
<dbReference type="InterPro" id="IPR005501">
    <property type="entry name" value="LamB/YcsF/PxpA-like"/>
</dbReference>
<dbReference type="RefSeq" id="WP_151423294.1">
    <property type="nucleotide sequence ID" value="NZ_WBJX01000002.1"/>
</dbReference>
<keyword evidence="1" id="KW-0547">Nucleotide-binding</keyword>
<dbReference type="Gene3D" id="3.20.20.370">
    <property type="entry name" value="Glycoside hydrolase/deacetylase"/>
    <property type="match status" value="1"/>
</dbReference>
<dbReference type="PANTHER" id="PTHR30292">
    <property type="entry name" value="UNCHARACTERIZED PROTEIN YBGL-RELATED"/>
    <property type="match status" value="1"/>
</dbReference>
<dbReference type="Pfam" id="PF03746">
    <property type="entry name" value="LamB_YcsF"/>
    <property type="match status" value="1"/>
</dbReference>
<dbReference type="GO" id="GO:0005524">
    <property type="term" value="F:ATP binding"/>
    <property type="evidence" value="ECO:0007669"/>
    <property type="project" value="UniProtKB-UniRule"/>
</dbReference>
<reference evidence="2 3" key="1">
    <citation type="submission" date="2019-09" db="EMBL/GenBank/DDBJ databases">
        <title>Phylogeny of genus Pseudoclavibacter and closely related genus.</title>
        <authorList>
            <person name="Li Y."/>
        </authorList>
    </citation>
    <scope>NUCLEOTIDE SEQUENCE [LARGE SCALE GENOMIC DNA]</scope>
    <source>
        <strain evidence="2 3">THG-MD12</strain>
    </source>
</reference>
<gene>
    <name evidence="1" type="primary">pxpA</name>
    <name evidence="2" type="ORF">F8O03_07325</name>
</gene>
<keyword evidence="3" id="KW-1185">Reference proteome</keyword>
<evidence type="ECO:0000313" key="3">
    <source>
        <dbReference type="Proteomes" id="UP000490386"/>
    </source>
</evidence>
<dbReference type="NCBIfam" id="NF003814">
    <property type="entry name" value="PRK05406.1-3"/>
    <property type="match status" value="1"/>
</dbReference>
<dbReference type="NCBIfam" id="NF003816">
    <property type="entry name" value="PRK05406.1-5"/>
    <property type="match status" value="1"/>
</dbReference>
<dbReference type="AlphaFoldDB" id="A0A7J5B3N0"/>
<evidence type="ECO:0000256" key="1">
    <source>
        <dbReference type="HAMAP-Rule" id="MF_00691"/>
    </source>
</evidence>
<keyword evidence="1" id="KW-0378">Hydrolase</keyword>
<accession>A0A7J5B3N0</accession>
<name>A0A7J5B3N0_9MICO</name>
<dbReference type="GO" id="GO:0017168">
    <property type="term" value="F:5-oxoprolinase (ATP-hydrolyzing) activity"/>
    <property type="evidence" value="ECO:0007669"/>
    <property type="project" value="UniProtKB-UniRule"/>
</dbReference>
<dbReference type="OrthoDB" id="9773478at2"/>
<protein>
    <recommendedName>
        <fullName evidence="1">5-oxoprolinase subunit A</fullName>
        <shortName evidence="1">5-OPase subunit A</shortName>
        <ecNumber evidence="1">3.5.2.9</ecNumber>
    </recommendedName>
    <alternativeName>
        <fullName evidence="1">5-oxoprolinase (ATP-hydrolyzing) subunit A</fullName>
    </alternativeName>
</protein>
<dbReference type="Proteomes" id="UP000490386">
    <property type="component" value="Unassembled WGS sequence"/>
</dbReference>
<dbReference type="CDD" id="cd10787">
    <property type="entry name" value="LamB_YcsF_like"/>
    <property type="match status" value="1"/>
</dbReference>
<comment type="subunit">
    <text evidence="1">Forms a complex composed of PxpA, PxpB and PxpC.</text>
</comment>
<dbReference type="EMBL" id="WBJX01000002">
    <property type="protein sequence ID" value="KAB1638205.1"/>
    <property type="molecule type" value="Genomic_DNA"/>
</dbReference>
<comment type="caution">
    <text evidence="2">The sequence shown here is derived from an EMBL/GenBank/DDBJ whole genome shotgun (WGS) entry which is preliminary data.</text>
</comment>
<dbReference type="SUPFAM" id="SSF88713">
    <property type="entry name" value="Glycoside hydrolase/deacetylase"/>
    <property type="match status" value="1"/>
</dbReference>
<dbReference type="EC" id="3.5.2.9" evidence="1"/>
<evidence type="ECO:0000313" key="2">
    <source>
        <dbReference type="EMBL" id="KAB1638205.1"/>
    </source>
</evidence>
<dbReference type="HAMAP" id="MF_00691">
    <property type="entry name" value="PxpA"/>
    <property type="match status" value="1"/>
</dbReference>
<comment type="catalytic activity">
    <reaction evidence="1">
        <text>5-oxo-L-proline + ATP + 2 H2O = L-glutamate + ADP + phosphate + H(+)</text>
        <dbReference type="Rhea" id="RHEA:10348"/>
        <dbReference type="ChEBI" id="CHEBI:15377"/>
        <dbReference type="ChEBI" id="CHEBI:15378"/>
        <dbReference type="ChEBI" id="CHEBI:29985"/>
        <dbReference type="ChEBI" id="CHEBI:30616"/>
        <dbReference type="ChEBI" id="CHEBI:43474"/>
        <dbReference type="ChEBI" id="CHEBI:58402"/>
        <dbReference type="ChEBI" id="CHEBI:456216"/>
        <dbReference type="EC" id="3.5.2.9"/>
    </reaction>
</comment>
<sequence length="267" mass="27718">MNARAIDLNSDLGEGFGRWTLGDDQEMLGIVTSANVACGFHAGDPRAIRSTVTGAADAGVAIGAHVGYRDLAGFGRRNIDVASDDLVADVIYQIGALQALAAAEGTSVSYVKPHGALYNTIVHDERQAADVVEAVRLVDPTLVLLGMPGSAVLRLATEAGIPTAIEAFADRAYTPQGTLVSRREPGAVLHDVDEVAKRMVRLATDGLLEAIDGSMLELRADSICVHGDSPGATDMAKQVRLALTEAGVELRPFAAAAAATTSTTARS</sequence>